<comment type="subcellular location">
    <subcellularLocation>
        <location evidence="1">Cell membrane</location>
        <topology evidence="1">Multi-pass membrane protein</topology>
    </subcellularLocation>
</comment>
<evidence type="ECO:0000256" key="6">
    <source>
        <dbReference type="SAM" id="MobiDB-lite"/>
    </source>
</evidence>
<comment type="caution">
    <text evidence="8">The sequence shown here is derived from an EMBL/GenBank/DDBJ whole genome shotgun (WGS) entry which is preliminary data.</text>
</comment>
<feature type="transmembrane region" description="Helical" evidence="7">
    <location>
        <begin position="168"/>
        <end position="186"/>
    </location>
</feature>
<accession>A0ABD5V973</accession>
<evidence type="ECO:0000256" key="4">
    <source>
        <dbReference type="ARBA" id="ARBA00022989"/>
    </source>
</evidence>
<gene>
    <name evidence="8" type="ORF">ACFQGB_04465</name>
</gene>
<reference evidence="8 9" key="1">
    <citation type="journal article" date="2019" name="Int. J. Syst. Evol. Microbiol.">
        <title>The Global Catalogue of Microorganisms (GCM) 10K type strain sequencing project: providing services to taxonomists for standard genome sequencing and annotation.</title>
        <authorList>
            <consortium name="The Broad Institute Genomics Platform"/>
            <consortium name="The Broad Institute Genome Sequencing Center for Infectious Disease"/>
            <person name="Wu L."/>
            <person name="Ma J."/>
        </authorList>
    </citation>
    <scope>NUCLEOTIDE SEQUENCE [LARGE SCALE GENOMIC DNA]</scope>
    <source>
        <strain evidence="8 9">GX26</strain>
    </source>
</reference>
<sequence length="483" mass="51208">MLSGGIRRTVGVGRATIALARSEQITFLAAAIAYYAFASVVPLVVLTAVVASVLGGEALATDLVAVLGSVLTPASQDVLLSTLTTTTGRGSATFVGVVALLWSSLKVFRGLDTAFSLVYGNDGTPGFLDAIVDGVVALAAVGVAIGASVALLATLAFVDLPYLDRAGFVLEVFVLAAAFYPLYYLFPDVDVEYTEAVPGALLAAVGWTAFSGLFRLYAENAESFAVWGVLGAALVVVTWLYVGSILLLVGAAVNAVLAGRALPAVESDVSATVDRHLQSAGLRHTEPAMGDDDREDSRDVDATDEPQDDVETGATDEPRDDADTGGTDEPRDDAAAASATGSAASHDHAPSETSGETDEPDPEALREEIEELRQELESFEDDVDDRTLHRDEIERDLKRYVRRRVRRGKARGWGPYLVLLYGTVMTLGVFYTPYLGDGWAIFAMIVIWLSTLGLYALMLLVGLGVNAVRAPGRLRDAIGDWRS</sequence>
<evidence type="ECO:0000256" key="2">
    <source>
        <dbReference type="ARBA" id="ARBA00022475"/>
    </source>
</evidence>
<dbReference type="Pfam" id="PF03631">
    <property type="entry name" value="Virul_fac_BrkB"/>
    <property type="match status" value="1"/>
</dbReference>
<feature type="region of interest" description="Disordered" evidence="6">
    <location>
        <begin position="278"/>
        <end position="365"/>
    </location>
</feature>
<dbReference type="EMBL" id="JBHSXN010000001">
    <property type="protein sequence ID" value="MFC6952109.1"/>
    <property type="molecule type" value="Genomic_DNA"/>
</dbReference>
<dbReference type="InterPro" id="IPR017039">
    <property type="entry name" value="Virul_fac_BrkB"/>
</dbReference>
<dbReference type="PANTHER" id="PTHR30213:SF0">
    <property type="entry name" value="UPF0761 MEMBRANE PROTEIN YIHY"/>
    <property type="match status" value="1"/>
</dbReference>
<feature type="transmembrane region" description="Helical" evidence="7">
    <location>
        <begin position="413"/>
        <end position="434"/>
    </location>
</feature>
<name>A0ABD5V973_9EURY</name>
<organism evidence="8 9">
    <name type="scientific">Halorubellus litoreus</name>
    <dbReference type="NCBI Taxonomy" id="755308"/>
    <lineage>
        <taxon>Archaea</taxon>
        <taxon>Methanobacteriati</taxon>
        <taxon>Methanobacteriota</taxon>
        <taxon>Stenosarchaea group</taxon>
        <taxon>Halobacteria</taxon>
        <taxon>Halobacteriales</taxon>
        <taxon>Halorubellaceae</taxon>
        <taxon>Halorubellus</taxon>
    </lineage>
</organism>
<evidence type="ECO:0000256" key="3">
    <source>
        <dbReference type="ARBA" id="ARBA00022692"/>
    </source>
</evidence>
<dbReference type="RefSeq" id="WP_336349101.1">
    <property type="nucleotide sequence ID" value="NZ_JAZAQL010000001.1"/>
</dbReference>
<keyword evidence="4 7" id="KW-1133">Transmembrane helix</keyword>
<feature type="transmembrane region" description="Helical" evidence="7">
    <location>
        <begin position="27"/>
        <end position="51"/>
    </location>
</feature>
<evidence type="ECO:0000256" key="5">
    <source>
        <dbReference type="ARBA" id="ARBA00023136"/>
    </source>
</evidence>
<dbReference type="AlphaFoldDB" id="A0ABD5V973"/>
<dbReference type="PANTHER" id="PTHR30213">
    <property type="entry name" value="INNER MEMBRANE PROTEIN YHJD"/>
    <property type="match status" value="1"/>
</dbReference>
<dbReference type="GO" id="GO:0005886">
    <property type="term" value="C:plasma membrane"/>
    <property type="evidence" value="ECO:0007669"/>
    <property type="project" value="UniProtKB-SubCell"/>
</dbReference>
<keyword evidence="2" id="KW-1003">Cell membrane</keyword>
<evidence type="ECO:0000313" key="8">
    <source>
        <dbReference type="EMBL" id="MFC6952109.1"/>
    </source>
</evidence>
<feature type="transmembrane region" description="Helical" evidence="7">
    <location>
        <begin position="440"/>
        <end position="465"/>
    </location>
</feature>
<evidence type="ECO:0000313" key="9">
    <source>
        <dbReference type="Proteomes" id="UP001596395"/>
    </source>
</evidence>
<feature type="compositionally biased region" description="Low complexity" evidence="6">
    <location>
        <begin position="335"/>
        <end position="344"/>
    </location>
</feature>
<feature type="transmembrane region" description="Helical" evidence="7">
    <location>
        <begin position="92"/>
        <end position="111"/>
    </location>
</feature>
<dbReference type="Proteomes" id="UP001596395">
    <property type="component" value="Unassembled WGS sequence"/>
</dbReference>
<protein>
    <submittedName>
        <fullName evidence="8">YhjD/YihY/BrkB family envelope integrity protein</fullName>
    </submittedName>
</protein>
<keyword evidence="3 7" id="KW-0812">Transmembrane</keyword>
<evidence type="ECO:0000256" key="7">
    <source>
        <dbReference type="SAM" id="Phobius"/>
    </source>
</evidence>
<keyword evidence="9" id="KW-1185">Reference proteome</keyword>
<feature type="transmembrane region" description="Helical" evidence="7">
    <location>
        <begin position="198"/>
        <end position="217"/>
    </location>
</feature>
<evidence type="ECO:0000256" key="1">
    <source>
        <dbReference type="ARBA" id="ARBA00004651"/>
    </source>
</evidence>
<feature type="compositionally biased region" description="Acidic residues" evidence="6">
    <location>
        <begin position="302"/>
        <end position="311"/>
    </location>
</feature>
<feature type="transmembrane region" description="Helical" evidence="7">
    <location>
        <begin position="224"/>
        <end position="241"/>
    </location>
</feature>
<feature type="transmembrane region" description="Helical" evidence="7">
    <location>
        <begin position="131"/>
        <end position="156"/>
    </location>
</feature>
<keyword evidence="5 7" id="KW-0472">Membrane</keyword>
<proteinExistence type="predicted"/>